<accession>A0A0D3IRK7</accession>
<dbReference type="Proteomes" id="UP000013827">
    <property type="component" value="Unassembled WGS sequence"/>
</dbReference>
<dbReference type="Gene3D" id="2.40.10.10">
    <property type="entry name" value="Trypsin-like serine proteases"/>
    <property type="match status" value="2"/>
</dbReference>
<evidence type="ECO:0000259" key="2">
    <source>
        <dbReference type="Pfam" id="PF00089"/>
    </source>
</evidence>
<evidence type="ECO:0000313" key="3">
    <source>
        <dbReference type="EnsemblProtists" id="EOD13892"/>
    </source>
</evidence>
<feature type="domain" description="Peptidase S1" evidence="2">
    <location>
        <begin position="253"/>
        <end position="294"/>
    </location>
</feature>
<evidence type="ECO:0000313" key="4">
    <source>
        <dbReference type="Proteomes" id="UP000013827"/>
    </source>
</evidence>
<dbReference type="Pfam" id="PF00089">
    <property type="entry name" value="Trypsin"/>
    <property type="match status" value="1"/>
</dbReference>
<dbReference type="GO" id="GO:0004252">
    <property type="term" value="F:serine-type endopeptidase activity"/>
    <property type="evidence" value="ECO:0007669"/>
    <property type="project" value="InterPro"/>
</dbReference>
<reference evidence="3" key="2">
    <citation type="submission" date="2024-10" db="UniProtKB">
        <authorList>
            <consortium name="EnsemblProtists"/>
        </authorList>
    </citation>
    <scope>IDENTIFICATION</scope>
</reference>
<dbReference type="InterPro" id="IPR043504">
    <property type="entry name" value="Peptidase_S1_PA_chymotrypsin"/>
</dbReference>
<dbReference type="RefSeq" id="XP_005766321.1">
    <property type="nucleotide sequence ID" value="XM_005766264.1"/>
</dbReference>
<evidence type="ECO:0000256" key="1">
    <source>
        <dbReference type="SAM" id="MobiDB-lite"/>
    </source>
</evidence>
<dbReference type="PaxDb" id="2903-EOD13892"/>
<keyword evidence="4" id="KW-1185">Reference proteome</keyword>
<dbReference type="EnsemblProtists" id="EOD13892">
    <property type="protein sequence ID" value="EOD13892"/>
    <property type="gene ID" value="EMIHUDRAFT_212459"/>
</dbReference>
<dbReference type="GeneID" id="17259918"/>
<dbReference type="KEGG" id="ehx:EMIHUDRAFT_212459"/>
<dbReference type="InterPro" id="IPR009003">
    <property type="entry name" value="Peptidase_S1_PA"/>
</dbReference>
<dbReference type="InterPro" id="IPR001254">
    <property type="entry name" value="Trypsin_dom"/>
</dbReference>
<feature type="region of interest" description="Disordered" evidence="1">
    <location>
        <begin position="203"/>
        <end position="225"/>
    </location>
</feature>
<proteinExistence type="predicted"/>
<dbReference type="HOGENOM" id="CLU_875603_0_0_1"/>
<dbReference type="SUPFAM" id="SSF50494">
    <property type="entry name" value="Trypsin-like serine proteases"/>
    <property type="match status" value="1"/>
</dbReference>
<organism evidence="3 4">
    <name type="scientific">Emiliania huxleyi (strain CCMP1516)</name>
    <dbReference type="NCBI Taxonomy" id="280463"/>
    <lineage>
        <taxon>Eukaryota</taxon>
        <taxon>Haptista</taxon>
        <taxon>Haptophyta</taxon>
        <taxon>Prymnesiophyceae</taxon>
        <taxon>Isochrysidales</taxon>
        <taxon>Noelaerhabdaceae</taxon>
        <taxon>Emiliania</taxon>
    </lineage>
</organism>
<name>A0A0D3IRK7_EMIH1</name>
<sequence>MPPIGDGYNPTRPPLDDFKPLCETLPASHMCQLMDEALRKDPSATFEVTPLPGLEPDSFTYTFAEVHQWNPLADFREMPGGLLGLGFPSDAGALPTGIWTMTILDVASTRSGSTPSDPVDWRQRTFTLSALKNGASGKPTALESSSADPVWDVGRYPDQIMPETNTVLYGVTVRFNKRPSVECPAAAHNRTRVRMTLVTDPMGNDEAGIGQSRAPVTTKPPNERRKLSIYPSGVPYDSNDERKEVLYPNNFYWGWSTLVSTGNRFDRWCSGTMISPTVLLTAAHCIASGGSADSAGGTNWLAQPQENGCAPLRHTCIT</sequence>
<dbReference type="GO" id="GO:0006508">
    <property type="term" value="P:proteolysis"/>
    <property type="evidence" value="ECO:0007669"/>
    <property type="project" value="InterPro"/>
</dbReference>
<reference evidence="4" key="1">
    <citation type="journal article" date="2013" name="Nature">
        <title>Pan genome of the phytoplankton Emiliania underpins its global distribution.</title>
        <authorList>
            <person name="Read B.A."/>
            <person name="Kegel J."/>
            <person name="Klute M.J."/>
            <person name="Kuo A."/>
            <person name="Lefebvre S.C."/>
            <person name="Maumus F."/>
            <person name="Mayer C."/>
            <person name="Miller J."/>
            <person name="Monier A."/>
            <person name="Salamov A."/>
            <person name="Young J."/>
            <person name="Aguilar M."/>
            <person name="Claverie J.M."/>
            <person name="Frickenhaus S."/>
            <person name="Gonzalez K."/>
            <person name="Herman E.K."/>
            <person name="Lin Y.C."/>
            <person name="Napier J."/>
            <person name="Ogata H."/>
            <person name="Sarno A.F."/>
            <person name="Shmutz J."/>
            <person name="Schroeder D."/>
            <person name="de Vargas C."/>
            <person name="Verret F."/>
            <person name="von Dassow P."/>
            <person name="Valentin K."/>
            <person name="Van de Peer Y."/>
            <person name="Wheeler G."/>
            <person name="Dacks J.B."/>
            <person name="Delwiche C.F."/>
            <person name="Dyhrman S.T."/>
            <person name="Glockner G."/>
            <person name="John U."/>
            <person name="Richards T."/>
            <person name="Worden A.Z."/>
            <person name="Zhang X."/>
            <person name="Grigoriev I.V."/>
            <person name="Allen A.E."/>
            <person name="Bidle K."/>
            <person name="Borodovsky M."/>
            <person name="Bowler C."/>
            <person name="Brownlee C."/>
            <person name="Cock J.M."/>
            <person name="Elias M."/>
            <person name="Gladyshev V.N."/>
            <person name="Groth M."/>
            <person name="Guda C."/>
            <person name="Hadaegh A."/>
            <person name="Iglesias-Rodriguez M.D."/>
            <person name="Jenkins J."/>
            <person name="Jones B.M."/>
            <person name="Lawson T."/>
            <person name="Leese F."/>
            <person name="Lindquist E."/>
            <person name="Lobanov A."/>
            <person name="Lomsadze A."/>
            <person name="Malik S.B."/>
            <person name="Marsh M.E."/>
            <person name="Mackinder L."/>
            <person name="Mock T."/>
            <person name="Mueller-Roeber B."/>
            <person name="Pagarete A."/>
            <person name="Parker M."/>
            <person name="Probert I."/>
            <person name="Quesneville H."/>
            <person name="Raines C."/>
            <person name="Rensing S.A."/>
            <person name="Riano-Pachon D.M."/>
            <person name="Richier S."/>
            <person name="Rokitta S."/>
            <person name="Shiraiwa Y."/>
            <person name="Soanes D.M."/>
            <person name="van der Giezen M."/>
            <person name="Wahlund T.M."/>
            <person name="Williams B."/>
            <person name="Wilson W."/>
            <person name="Wolfe G."/>
            <person name="Wurch L.L."/>
        </authorList>
    </citation>
    <scope>NUCLEOTIDE SEQUENCE</scope>
</reference>
<dbReference type="AlphaFoldDB" id="A0A0D3IRK7"/>
<protein>
    <recommendedName>
        <fullName evidence="2">Peptidase S1 domain-containing protein</fullName>
    </recommendedName>
</protein>